<proteinExistence type="predicted"/>
<evidence type="ECO:0008006" key="3">
    <source>
        <dbReference type="Google" id="ProtNLM"/>
    </source>
</evidence>
<dbReference type="OrthoDB" id="362700at2"/>
<sequence>MGAWGTGISSNDIYEDINYEFFELYNQGMEVSSVTEKLLKENKELIDSHEDQNNFWITIAKSQWECKALDPKIYNRIKDIVESEKDIELWKELDASKSDLTKRKKVLENFLEKISTEKKTARKRKVKKKRGAIFQKGDCLIFKLSDGDFCGAFVLESEKESEFGLNLVAVTDLKKSDKPTEQDFENANILFGLEQQINKEFKPKEKISWYYAQHYKKAEIEIEIVGQLEVDKSYSSSRHYQSFSNWDNLKLFQDSYYSDLEKNKCDVNVPLKSLRKNTGYNNGYNSLWQRVKTKFNL</sequence>
<gene>
    <name evidence="1" type="ORF">FUA22_08945</name>
</gene>
<dbReference type="EMBL" id="VRKQ01000010">
    <property type="protein sequence ID" value="TXG36698.1"/>
    <property type="molecule type" value="Genomic_DNA"/>
</dbReference>
<dbReference type="Proteomes" id="UP000321080">
    <property type="component" value="Unassembled WGS sequence"/>
</dbReference>
<name>A0A5C7GGI8_9FLAO</name>
<dbReference type="AlphaFoldDB" id="A0A5C7GGI8"/>
<protein>
    <recommendedName>
        <fullName evidence="3">DUF4259 domain-containing protein</fullName>
    </recommendedName>
</protein>
<keyword evidence="2" id="KW-1185">Reference proteome</keyword>
<organism evidence="1 2">
    <name type="scientific">Seonamhaeicola maritimus</name>
    <dbReference type="NCBI Taxonomy" id="2591822"/>
    <lineage>
        <taxon>Bacteria</taxon>
        <taxon>Pseudomonadati</taxon>
        <taxon>Bacteroidota</taxon>
        <taxon>Flavobacteriia</taxon>
        <taxon>Flavobacteriales</taxon>
        <taxon>Flavobacteriaceae</taxon>
    </lineage>
</organism>
<reference evidence="1 2" key="1">
    <citation type="submission" date="2019-08" db="EMBL/GenBank/DDBJ databases">
        <title>Seonamhaeicola sediminis sp. nov., isolated from marine sediment.</title>
        <authorList>
            <person name="Cao W.R."/>
        </authorList>
    </citation>
    <scope>NUCLEOTIDE SEQUENCE [LARGE SCALE GENOMIC DNA]</scope>
    <source>
        <strain evidence="1 2">1505</strain>
    </source>
</reference>
<evidence type="ECO:0000313" key="2">
    <source>
        <dbReference type="Proteomes" id="UP000321080"/>
    </source>
</evidence>
<comment type="caution">
    <text evidence="1">The sequence shown here is derived from an EMBL/GenBank/DDBJ whole genome shotgun (WGS) entry which is preliminary data.</text>
</comment>
<evidence type="ECO:0000313" key="1">
    <source>
        <dbReference type="EMBL" id="TXG36698.1"/>
    </source>
</evidence>
<accession>A0A5C7GGI8</accession>
<dbReference type="RefSeq" id="WP_147767623.1">
    <property type="nucleotide sequence ID" value="NZ_VRKQ01000010.1"/>
</dbReference>